<evidence type="ECO:0000313" key="1">
    <source>
        <dbReference type="EMBL" id="JAQ12592.1"/>
    </source>
</evidence>
<protein>
    <submittedName>
        <fullName evidence="1">Uncharacterized protein</fullName>
    </submittedName>
</protein>
<dbReference type="AlphaFoldDB" id="A0A146M0S9"/>
<organism evidence="1">
    <name type="scientific">Lygus hesperus</name>
    <name type="common">Western plant bug</name>
    <dbReference type="NCBI Taxonomy" id="30085"/>
    <lineage>
        <taxon>Eukaryota</taxon>
        <taxon>Metazoa</taxon>
        <taxon>Ecdysozoa</taxon>
        <taxon>Arthropoda</taxon>
        <taxon>Hexapoda</taxon>
        <taxon>Insecta</taxon>
        <taxon>Pterygota</taxon>
        <taxon>Neoptera</taxon>
        <taxon>Paraneoptera</taxon>
        <taxon>Hemiptera</taxon>
        <taxon>Heteroptera</taxon>
        <taxon>Panheteroptera</taxon>
        <taxon>Cimicomorpha</taxon>
        <taxon>Miridae</taxon>
        <taxon>Mirini</taxon>
        <taxon>Lygus</taxon>
    </lineage>
</organism>
<accession>A0A146M0S9</accession>
<sequence length="165" mass="17792">MAHTRDDGVKVKDAHQTSANSIPVAANDISVQRRVVENPHVLLHTPALIAEALSISLRTCGDHQSILQQAWDSARIVLIIASKGVVYNLLYNVLGSGLSYELGLDSSSTESMLLRQLLIGTNVSVSSDSGTGTADNTATDTVYKHVEQVTFHECDASRSYISIQE</sequence>
<reference evidence="1" key="1">
    <citation type="journal article" date="2016" name="Gigascience">
        <title>De novo construction of an expanded transcriptome assembly for the western tarnished plant bug, Lygus hesperus.</title>
        <authorList>
            <person name="Tassone E.E."/>
            <person name="Geib S.M."/>
            <person name="Hall B."/>
            <person name="Fabrick J.A."/>
            <person name="Brent C.S."/>
            <person name="Hull J.J."/>
        </authorList>
    </citation>
    <scope>NUCLEOTIDE SEQUENCE</scope>
</reference>
<gene>
    <name evidence="1" type="ORF">g.10284</name>
</gene>
<name>A0A146M0S9_LYGHE</name>
<dbReference type="EMBL" id="GDHC01006037">
    <property type="protein sequence ID" value="JAQ12592.1"/>
    <property type="molecule type" value="Transcribed_RNA"/>
</dbReference>
<proteinExistence type="predicted"/>